<keyword evidence="4" id="KW-1185">Reference proteome</keyword>
<feature type="compositionally biased region" description="Basic and acidic residues" evidence="1">
    <location>
        <begin position="262"/>
        <end position="273"/>
    </location>
</feature>
<dbReference type="PANTHER" id="PTHR33273">
    <property type="entry name" value="DOMAIN-CONTAINING PROTEIN, PUTATIVE-RELATED"/>
    <property type="match status" value="1"/>
</dbReference>
<sequence>MSCVPIERGQHYVAVKWGDAIIVGVYLSPNIEATAVEKAMEEIERCVLFHHDKSIVIGGDFNAKAEMWESPVTNPRGIFLTNWVSDMGLICLNSGGQSTCVRGTGESIVDLIFANQLAAARVLNWEVSRMESASDHRYIEMTLGKTSSQTKKESMPRPKRWSLKKLDEDLFRAAIVTGYWSKGETAQPQDPESKAIKLQRIITEAFDTAMPRSTPRSRRNAAPGPSGIPSKIWAIAIPEIEEEIKDTYSECLKKGSFPCHKIDGSVRESRIPEAMEIPEEMEIEDTPRESQIDT</sequence>
<dbReference type="InterPro" id="IPR005135">
    <property type="entry name" value="Endo/exonuclease/phosphatase"/>
</dbReference>
<evidence type="ECO:0000259" key="2">
    <source>
        <dbReference type="Pfam" id="PF14529"/>
    </source>
</evidence>
<organism evidence="3 4">
    <name type="scientific">Mycetomoellerius zeteki</name>
    <dbReference type="NCBI Taxonomy" id="64791"/>
    <lineage>
        <taxon>Eukaryota</taxon>
        <taxon>Metazoa</taxon>
        <taxon>Ecdysozoa</taxon>
        <taxon>Arthropoda</taxon>
        <taxon>Hexapoda</taxon>
        <taxon>Insecta</taxon>
        <taxon>Pterygota</taxon>
        <taxon>Neoptera</taxon>
        <taxon>Endopterygota</taxon>
        <taxon>Hymenoptera</taxon>
        <taxon>Apocrita</taxon>
        <taxon>Aculeata</taxon>
        <taxon>Formicoidea</taxon>
        <taxon>Formicidae</taxon>
        <taxon>Myrmicinae</taxon>
        <taxon>Mycetomoellerius</taxon>
    </lineage>
</organism>
<accession>A0A151WMY6</accession>
<dbReference type="PANTHER" id="PTHR33273:SF4">
    <property type="entry name" value="ENDONUCLEASE_EXONUCLEASE_PHOSPHATASE DOMAIN-CONTAINING PROTEIN"/>
    <property type="match status" value="1"/>
</dbReference>
<dbReference type="AlphaFoldDB" id="A0A151WMY6"/>
<feature type="domain" description="Endonuclease/exonuclease/phosphatase" evidence="2">
    <location>
        <begin position="22"/>
        <end position="139"/>
    </location>
</feature>
<dbReference type="GO" id="GO:0003824">
    <property type="term" value="F:catalytic activity"/>
    <property type="evidence" value="ECO:0007669"/>
    <property type="project" value="InterPro"/>
</dbReference>
<feature type="region of interest" description="Disordered" evidence="1">
    <location>
        <begin position="262"/>
        <end position="294"/>
    </location>
</feature>
<evidence type="ECO:0000313" key="4">
    <source>
        <dbReference type="Proteomes" id="UP000075809"/>
    </source>
</evidence>
<dbReference type="Gene3D" id="3.60.10.10">
    <property type="entry name" value="Endonuclease/exonuclease/phosphatase"/>
    <property type="match status" value="1"/>
</dbReference>
<protein>
    <recommendedName>
        <fullName evidence="2">Endonuclease/exonuclease/phosphatase domain-containing protein</fullName>
    </recommendedName>
</protein>
<dbReference type="Pfam" id="PF14529">
    <property type="entry name" value="Exo_endo_phos_2"/>
    <property type="match status" value="1"/>
</dbReference>
<dbReference type="SUPFAM" id="SSF56219">
    <property type="entry name" value="DNase I-like"/>
    <property type="match status" value="1"/>
</dbReference>
<dbReference type="InterPro" id="IPR036691">
    <property type="entry name" value="Endo/exonu/phosph_ase_sf"/>
</dbReference>
<feature type="compositionally biased region" description="Basic and acidic residues" evidence="1">
    <location>
        <begin position="285"/>
        <end position="294"/>
    </location>
</feature>
<reference evidence="3 4" key="1">
    <citation type="submission" date="2015-09" db="EMBL/GenBank/DDBJ databases">
        <title>Trachymyrmex zeteki WGS genome.</title>
        <authorList>
            <person name="Nygaard S."/>
            <person name="Hu H."/>
            <person name="Boomsma J."/>
            <person name="Zhang G."/>
        </authorList>
    </citation>
    <scope>NUCLEOTIDE SEQUENCE [LARGE SCALE GENOMIC DNA]</scope>
    <source>
        <strain evidence="3">Tzet28-1</strain>
        <tissue evidence="3">Whole body</tissue>
    </source>
</reference>
<name>A0A151WMY6_9HYME</name>
<dbReference type="EMBL" id="KQ982925">
    <property type="protein sequence ID" value="KYQ49239.1"/>
    <property type="molecule type" value="Genomic_DNA"/>
</dbReference>
<evidence type="ECO:0000256" key="1">
    <source>
        <dbReference type="SAM" id="MobiDB-lite"/>
    </source>
</evidence>
<proteinExistence type="predicted"/>
<evidence type="ECO:0000313" key="3">
    <source>
        <dbReference type="EMBL" id="KYQ49239.1"/>
    </source>
</evidence>
<gene>
    <name evidence="3" type="ORF">ALC60_11696</name>
</gene>
<dbReference type="Proteomes" id="UP000075809">
    <property type="component" value="Unassembled WGS sequence"/>
</dbReference>